<keyword evidence="3" id="KW-1185">Reference proteome</keyword>
<comment type="caution">
    <text evidence="2">The sequence shown here is derived from an EMBL/GenBank/DDBJ whole genome shotgun (WGS) entry which is preliminary data.</text>
</comment>
<dbReference type="EMBL" id="QNUG01000004">
    <property type="protein sequence ID" value="REC72484.1"/>
    <property type="molecule type" value="Genomic_DNA"/>
</dbReference>
<keyword evidence="1" id="KW-0812">Transmembrane</keyword>
<reference evidence="2 3" key="1">
    <citation type="journal article" date="2006" name="Int. J. Syst. Evol. Microbiol.">
        <title>Chryseobacterium hispanicum sp. nov., isolated from the drinking water distribution system of Sevilla, Spain.</title>
        <authorList>
            <person name="Gallego V."/>
            <person name="Garcia M.T."/>
            <person name="Ventosa A."/>
        </authorList>
    </citation>
    <scope>NUCLEOTIDE SEQUENCE [LARGE SCALE GENOMIC DNA]</scope>
    <source>
        <strain evidence="2 3">KCTC 22104</strain>
    </source>
</reference>
<keyword evidence="1" id="KW-0472">Membrane</keyword>
<accession>A0A3D9D3D7</accession>
<feature type="transmembrane region" description="Helical" evidence="1">
    <location>
        <begin position="103"/>
        <end position="120"/>
    </location>
</feature>
<keyword evidence="1" id="KW-1133">Transmembrane helix</keyword>
<evidence type="ECO:0000313" key="2">
    <source>
        <dbReference type="EMBL" id="REC72484.1"/>
    </source>
</evidence>
<gene>
    <name evidence="2" type="ORF">DRF58_02455</name>
</gene>
<evidence type="ECO:0000313" key="3">
    <source>
        <dbReference type="Proteomes" id="UP000256326"/>
    </source>
</evidence>
<dbReference type="AlphaFoldDB" id="A0A3D9D3D7"/>
<sequence length="122" mass="14370">MDSADRSFKNNKDYYLFFGLIILVYFLSINTDYAEYSLHQQINIPSNFFYYTFGVDILVIISWILILLYRKVGVILFPIFVAIHFLLHNYFLSTFLYSDITAIFLYIGVGLLAIIPRWSVLK</sequence>
<organism evidence="2 3">
    <name type="scientific">Epilithonimonas hispanica</name>
    <dbReference type="NCBI Taxonomy" id="358687"/>
    <lineage>
        <taxon>Bacteria</taxon>
        <taxon>Pseudomonadati</taxon>
        <taxon>Bacteroidota</taxon>
        <taxon>Flavobacteriia</taxon>
        <taxon>Flavobacteriales</taxon>
        <taxon>Weeksellaceae</taxon>
        <taxon>Chryseobacterium group</taxon>
        <taxon>Epilithonimonas</taxon>
    </lineage>
</organism>
<feature type="transmembrane region" description="Helical" evidence="1">
    <location>
        <begin position="12"/>
        <end position="28"/>
    </location>
</feature>
<dbReference type="RefSeq" id="WP_116032423.1">
    <property type="nucleotide sequence ID" value="NZ_JBHLVV010000051.1"/>
</dbReference>
<proteinExistence type="predicted"/>
<evidence type="ECO:0008006" key="4">
    <source>
        <dbReference type="Google" id="ProtNLM"/>
    </source>
</evidence>
<dbReference type="OrthoDB" id="1266852at2"/>
<protein>
    <recommendedName>
        <fullName evidence="4">DoxX-like protein</fullName>
    </recommendedName>
</protein>
<evidence type="ECO:0000256" key="1">
    <source>
        <dbReference type="SAM" id="Phobius"/>
    </source>
</evidence>
<feature type="transmembrane region" description="Helical" evidence="1">
    <location>
        <begin position="48"/>
        <end position="68"/>
    </location>
</feature>
<dbReference type="Proteomes" id="UP000256326">
    <property type="component" value="Unassembled WGS sequence"/>
</dbReference>
<feature type="transmembrane region" description="Helical" evidence="1">
    <location>
        <begin position="75"/>
        <end position="97"/>
    </location>
</feature>
<name>A0A3D9D3D7_9FLAO</name>